<evidence type="ECO:0000256" key="2">
    <source>
        <dbReference type="ARBA" id="ARBA00007651"/>
    </source>
</evidence>
<reference evidence="10" key="1">
    <citation type="submission" date="2019-07" db="EMBL/GenBank/DDBJ databases">
        <authorList>
            <person name="Dittberner H."/>
        </authorList>
    </citation>
    <scope>NUCLEOTIDE SEQUENCE [LARGE SCALE GENOMIC DNA]</scope>
</reference>
<dbReference type="Pfam" id="PF04535">
    <property type="entry name" value="CASP_dom"/>
    <property type="match status" value="1"/>
</dbReference>
<evidence type="ECO:0000313" key="10">
    <source>
        <dbReference type="EMBL" id="VVA96188.1"/>
    </source>
</evidence>
<keyword evidence="4 7" id="KW-0812">Transmembrane</keyword>
<accession>A0A565B3D1</accession>
<evidence type="ECO:0000256" key="4">
    <source>
        <dbReference type="ARBA" id="ARBA00022692"/>
    </source>
</evidence>
<dbReference type="AlphaFoldDB" id="A0A565B3D1"/>
<sequence>MASTQNPDPETGKSEPIPASDAPPVPPTTTPSSTAGFLDCRTIDVIIRVLLFSATLTALIIMVTSDQTEMTQLPGAPSPAPVSAEFNDSPAFMSVSSH</sequence>
<feature type="region of interest" description="Disordered" evidence="8">
    <location>
        <begin position="1"/>
        <end position="36"/>
    </location>
</feature>
<gene>
    <name evidence="10" type="ORF">ANE_LOCUS6633</name>
</gene>
<feature type="region of interest" description="Disordered" evidence="8">
    <location>
        <begin position="70"/>
        <end position="98"/>
    </location>
</feature>
<evidence type="ECO:0000256" key="8">
    <source>
        <dbReference type="SAM" id="MobiDB-lite"/>
    </source>
</evidence>
<organism evidence="10 11">
    <name type="scientific">Arabis nemorensis</name>
    <dbReference type="NCBI Taxonomy" id="586526"/>
    <lineage>
        <taxon>Eukaryota</taxon>
        <taxon>Viridiplantae</taxon>
        <taxon>Streptophyta</taxon>
        <taxon>Embryophyta</taxon>
        <taxon>Tracheophyta</taxon>
        <taxon>Spermatophyta</taxon>
        <taxon>Magnoliopsida</taxon>
        <taxon>eudicotyledons</taxon>
        <taxon>Gunneridae</taxon>
        <taxon>Pentapetalae</taxon>
        <taxon>rosids</taxon>
        <taxon>malvids</taxon>
        <taxon>Brassicales</taxon>
        <taxon>Brassicaceae</taxon>
        <taxon>Arabideae</taxon>
        <taxon>Arabis</taxon>
    </lineage>
</organism>
<keyword evidence="5 7" id="KW-1133">Transmembrane helix</keyword>
<comment type="subcellular location">
    <subcellularLocation>
        <location evidence="1 7">Cell membrane</location>
        <topology evidence="1 7">Multi-pass membrane protein</topology>
    </subcellularLocation>
</comment>
<feature type="domain" description="Casparian strip membrane protein" evidence="9">
    <location>
        <begin position="40"/>
        <end position="94"/>
    </location>
</feature>
<dbReference type="EMBL" id="CABITT030000003">
    <property type="protein sequence ID" value="VVA96188.1"/>
    <property type="molecule type" value="Genomic_DNA"/>
</dbReference>
<evidence type="ECO:0000259" key="9">
    <source>
        <dbReference type="Pfam" id="PF04535"/>
    </source>
</evidence>
<name>A0A565B3D1_9BRAS</name>
<proteinExistence type="inferred from homology"/>
<evidence type="ECO:0000256" key="5">
    <source>
        <dbReference type="ARBA" id="ARBA00022989"/>
    </source>
</evidence>
<comment type="caution">
    <text evidence="10">The sequence shown here is derived from an EMBL/GenBank/DDBJ whole genome shotgun (WGS) entry which is preliminary data.</text>
</comment>
<feature type="transmembrane region" description="Helical" evidence="7">
    <location>
        <begin position="45"/>
        <end position="63"/>
    </location>
</feature>
<dbReference type="OrthoDB" id="1926504at2759"/>
<protein>
    <recommendedName>
        <fullName evidence="7">CASP-like protein</fullName>
    </recommendedName>
</protein>
<evidence type="ECO:0000256" key="6">
    <source>
        <dbReference type="ARBA" id="ARBA00023136"/>
    </source>
</evidence>
<evidence type="ECO:0000256" key="1">
    <source>
        <dbReference type="ARBA" id="ARBA00004651"/>
    </source>
</evidence>
<dbReference type="Proteomes" id="UP000489600">
    <property type="component" value="Unassembled WGS sequence"/>
</dbReference>
<keyword evidence="6 7" id="KW-0472">Membrane</keyword>
<comment type="caution">
    <text evidence="7">Lacks conserved residue(s) required for the propagation of feature annotation.</text>
</comment>
<evidence type="ECO:0000313" key="11">
    <source>
        <dbReference type="Proteomes" id="UP000489600"/>
    </source>
</evidence>
<evidence type="ECO:0000256" key="3">
    <source>
        <dbReference type="ARBA" id="ARBA00022475"/>
    </source>
</evidence>
<comment type="similarity">
    <text evidence="2 7">Belongs to the Casparian strip membrane proteins (CASP) family.</text>
</comment>
<evidence type="ECO:0000256" key="7">
    <source>
        <dbReference type="RuleBase" id="RU361233"/>
    </source>
</evidence>
<comment type="subunit">
    <text evidence="7">Homodimer and heterodimers.</text>
</comment>
<keyword evidence="11" id="KW-1185">Reference proteome</keyword>
<dbReference type="InterPro" id="IPR006702">
    <property type="entry name" value="CASP_dom"/>
</dbReference>
<keyword evidence="3 7" id="KW-1003">Cell membrane</keyword>
<dbReference type="GO" id="GO:0005886">
    <property type="term" value="C:plasma membrane"/>
    <property type="evidence" value="ECO:0007669"/>
    <property type="project" value="UniProtKB-SubCell"/>
</dbReference>